<dbReference type="OrthoDB" id="3438382at2759"/>
<reference evidence="2 3" key="1">
    <citation type="submission" date="2017-03" db="EMBL/GenBank/DDBJ databases">
        <title>Genomes of endolithic fungi from Antarctica.</title>
        <authorList>
            <person name="Coleine C."/>
            <person name="Masonjones S."/>
            <person name="Stajich J.E."/>
        </authorList>
    </citation>
    <scope>NUCLEOTIDE SEQUENCE [LARGE SCALE GENOMIC DNA]</scope>
    <source>
        <strain evidence="2 3">CCFEE 5311</strain>
    </source>
</reference>
<dbReference type="Proteomes" id="UP000310066">
    <property type="component" value="Unassembled WGS sequence"/>
</dbReference>
<comment type="caution">
    <text evidence="2">The sequence shown here is derived from an EMBL/GenBank/DDBJ whole genome shotgun (WGS) entry which is preliminary data.</text>
</comment>
<feature type="region of interest" description="Disordered" evidence="1">
    <location>
        <begin position="511"/>
        <end position="543"/>
    </location>
</feature>
<gene>
    <name evidence="2" type="ORF">B0A54_04427</name>
</gene>
<evidence type="ECO:0000313" key="2">
    <source>
        <dbReference type="EMBL" id="TKA45331.1"/>
    </source>
</evidence>
<protein>
    <submittedName>
        <fullName evidence="2">Uncharacterized protein</fullName>
    </submittedName>
</protein>
<proteinExistence type="predicted"/>
<feature type="compositionally biased region" description="Polar residues" evidence="1">
    <location>
        <begin position="86"/>
        <end position="97"/>
    </location>
</feature>
<evidence type="ECO:0000313" key="3">
    <source>
        <dbReference type="Proteomes" id="UP000310066"/>
    </source>
</evidence>
<accession>A0A4U0V8Y3</accession>
<feature type="compositionally biased region" description="Pro residues" evidence="1">
    <location>
        <begin position="156"/>
        <end position="165"/>
    </location>
</feature>
<organism evidence="2 3">
    <name type="scientific">Friedmanniomyces endolithicus</name>
    <dbReference type="NCBI Taxonomy" id="329885"/>
    <lineage>
        <taxon>Eukaryota</taxon>
        <taxon>Fungi</taxon>
        <taxon>Dikarya</taxon>
        <taxon>Ascomycota</taxon>
        <taxon>Pezizomycotina</taxon>
        <taxon>Dothideomycetes</taxon>
        <taxon>Dothideomycetidae</taxon>
        <taxon>Mycosphaerellales</taxon>
        <taxon>Teratosphaeriaceae</taxon>
        <taxon>Friedmanniomyces</taxon>
    </lineage>
</organism>
<dbReference type="AlphaFoldDB" id="A0A4U0V8Y3"/>
<name>A0A4U0V8Y3_9PEZI</name>
<dbReference type="STRING" id="329885.A0A4U0V8Y3"/>
<evidence type="ECO:0000256" key="1">
    <source>
        <dbReference type="SAM" id="MobiDB-lite"/>
    </source>
</evidence>
<feature type="region of interest" description="Disordered" evidence="1">
    <location>
        <begin position="751"/>
        <end position="792"/>
    </location>
</feature>
<feature type="compositionally biased region" description="Polar residues" evidence="1">
    <location>
        <begin position="110"/>
        <end position="152"/>
    </location>
</feature>
<feature type="compositionally biased region" description="Polar residues" evidence="1">
    <location>
        <begin position="766"/>
        <end position="792"/>
    </location>
</feature>
<feature type="region of interest" description="Disordered" evidence="1">
    <location>
        <begin position="34"/>
        <end position="171"/>
    </location>
</feature>
<dbReference type="EMBL" id="NAJP01000012">
    <property type="protein sequence ID" value="TKA45331.1"/>
    <property type="molecule type" value="Genomic_DNA"/>
</dbReference>
<sequence length="940" mass="103673">MASQVFTLHGRHIKTNSKVTQPYANMMLGHVMDANFSKDPRRPGYRQGSAKRVASSSPDDPTARKVTKRKPSDGSSTPNPNKPLSRASSSFNKNGNGPMQPPSGPEAGRTFTTRENGGGSVNSPDSPGSKRSQYEDATSGRSTPLSVSSMVSRLNIPPPPPPPPSTSVEPLNGTEDVLLEFSSCCTKIAQLSQSQSQWEARLKRADLEHESMAKNYAAFPQLREQKTVTQKYAREQYEMMTKDLDEQRQAQRGFVKEIAARIHTAEVKPTITTIDTSAALAEEMRKLRADIAKMKSDADTSVSAKEESMEVKLTRLAATADIKMIAKVGAELQLLRAEIAKLEAGTTLAPASASAQEVQHLRSRVDSLEPDVAAATKKVNQVLTANGQIFRNQSEISKLQARDAYHKRESDALRQELNDYIIRNLDLLDVMKTRQQTVTQELQQSYARLREDVYEEGKLPIAKRMKNYDKVLNNLTDSVKKLEEPQALLHERVNAVGELVDSLSKDVKAKAASAPPHALPVPTRWPSAAGPDSNPGGPSSADLQSFQERLQRVEKLPKELDAKLEAKLKEADEGQAERDEAVATHVNVELDTFKDEMKAALDTATATVKEDVAKWRTEDAEELNKSISGIKIVTDGLKGDAAKLWQYMRDSKEDLDRRGGRVDESVKQDAIKRRTEDAEALKKHFSDTRNITDGQMTQITALRTDVRNNLQHIKPRVDGVEANVNLKSDQAFVVAELDLLKKALDELRVAATSRRSTPGPPAGRRTATSLSYDTTSFPPAPTTNGFHPQINGSSPKTNGFVAPVIAPPLTEAVWEKLDALTNITNNLRFRFDNLTSDEMVAKMLDQFAAVWPHAKDYEASLTSLHTRLVKCEGSVSEMRVLVQHAVERGEQTKDLPEKFETALQRFEKLADDVRIVVDGVAENRGTLSSLKEVVEGTLLA</sequence>